<reference evidence="7 8" key="1">
    <citation type="journal article" date="2018" name="Nat. Ecol. Evol.">
        <title>Pezizomycetes genomes reveal the molecular basis of ectomycorrhizal truffle lifestyle.</title>
        <authorList>
            <person name="Murat C."/>
            <person name="Payen T."/>
            <person name="Noel B."/>
            <person name="Kuo A."/>
            <person name="Morin E."/>
            <person name="Chen J."/>
            <person name="Kohler A."/>
            <person name="Krizsan K."/>
            <person name="Balestrini R."/>
            <person name="Da Silva C."/>
            <person name="Montanini B."/>
            <person name="Hainaut M."/>
            <person name="Levati E."/>
            <person name="Barry K.W."/>
            <person name="Belfiori B."/>
            <person name="Cichocki N."/>
            <person name="Clum A."/>
            <person name="Dockter R.B."/>
            <person name="Fauchery L."/>
            <person name="Guy J."/>
            <person name="Iotti M."/>
            <person name="Le Tacon F."/>
            <person name="Lindquist E.A."/>
            <person name="Lipzen A."/>
            <person name="Malagnac F."/>
            <person name="Mello A."/>
            <person name="Molinier V."/>
            <person name="Miyauchi S."/>
            <person name="Poulain J."/>
            <person name="Riccioni C."/>
            <person name="Rubini A."/>
            <person name="Sitrit Y."/>
            <person name="Splivallo R."/>
            <person name="Traeger S."/>
            <person name="Wang M."/>
            <person name="Zifcakova L."/>
            <person name="Wipf D."/>
            <person name="Zambonelli A."/>
            <person name="Paolocci F."/>
            <person name="Nowrousian M."/>
            <person name="Ottonello S."/>
            <person name="Baldrian P."/>
            <person name="Spatafora J.W."/>
            <person name="Henrissat B."/>
            <person name="Nagy L.G."/>
            <person name="Aury J.M."/>
            <person name="Wincker P."/>
            <person name="Grigoriev I.V."/>
            <person name="Bonfante P."/>
            <person name="Martin F.M."/>
        </authorList>
    </citation>
    <scope>NUCLEOTIDE SEQUENCE [LARGE SCALE GENOMIC DNA]</scope>
    <source>
        <strain evidence="7 8">ATCC MYA-4762</strain>
    </source>
</reference>
<dbReference type="OrthoDB" id="4097008at2759"/>
<dbReference type="GO" id="GO:0005780">
    <property type="term" value="C:extrinsic component of intraperoxisomal membrane"/>
    <property type="evidence" value="ECO:0007669"/>
    <property type="project" value="InterPro"/>
</dbReference>
<sequence>MSDPHLPSHREIKTHTLRKASAVPMRRSETDPAPPAIPALPPPPPRVPLPPKFVSPTRVKRSATIPTATALPRVLREEKGASLVTARSDQYSSMNNNNIRPGLSSVGVGTSPPKLFLSVNGSENIQILYSHPYSKIVSFGVPGNNTQWDAEQHLLPPTNLTDSLIAKGPIKLYRAKPHNTAFIQSGKTEHPVMAKSACWCVEEVVGKGVWGRGRGKGVFVLRIRLGTYWRVEINEAGMNGAVEEFKNALRGALSFEKEECPFVRMDVVFVGQDEKEKEKELMKKEKEWITVKQSMETPKTKPSPTSSPPFLRLKNHRTKPLISASGGPPPTPLPSPALELFGDHPLPIQDPIRSDADLVLRPRSPCRPGPLTFGPSRGLPPPTPLLSPYFLPGMVSFDDVLHMPMRKESHLNLGDLLNIKHTSDQYEEIRELLHRNLGQGAQSSEQTSCRPIPIGAAPAVNSSVESLGLSTFTYPASSTSYGTEAPDSKPQKVPREPSYRQPWVVPPPKTTTGATLTNSETTFITTYEDDSNLLSQLVPQSGKLLSAAADMVVVKPSVYLAEFMQRMARGVVAVGR</sequence>
<feature type="compositionally biased region" description="Basic and acidic residues" evidence="6">
    <location>
        <begin position="1"/>
        <end position="14"/>
    </location>
</feature>
<feature type="region of interest" description="Disordered" evidence="6">
    <location>
        <begin position="477"/>
        <end position="512"/>
    </location>
</feature>
<evidence type="ECO:0000313" key="8">
    <source>
        <dbReference type="Proteomes" id="UP000267821"/>
    </source>
</evidence>
<dbReference type="InterPro" id="IPR024758">
    <property type="entry name" value="Inp1"/>
</dbReference>
<evidence type="ECO:0000256" key="2">
    <source>
        <dbReference type="ARBA" id="ARBA00004421"/>
    </source>
</evidence>
<proteinExistence type="inferred from homology"/>
<gene>
    <name evidence="7" type="ORF">L211DRAFT_851440</name>
</gene>
<protein>
    <recommendedName>
        <fullName evidence="4">Inheritance of peroxisomes protein 1</fullName>
    </recommendedName>
</protein>
<feature type="compositionally biased region" description="Pro residues" evidence="6">
    <location>
        <begin position="32"/>
        <end position="48"/>
    </location>
</feature>
<evidence type="ECO:0000256" key="6">
    <source>
        <dbReference type="SAM" id="MobiDB-lite"/>
    </source>
</evidence>
<keyword evidence="8" id="KW-1185">Reference proteome</keyword>
<dbReference type="GO" id="GO:0045033">
    <property type="term" value="P:peroxisome inheritance"/>
    <property type="evidence" value="ECO:0007669"/>
    <property type="project" value="InterPro"/>
</dbReference>
<dbReference type="EMBL" id="ML121559">
    <property type="protein sequence ID" value="RPB21467.1"/>
    <property type="molecule type" value="Genomic_DNA"/>
</dbReference>
<accession>A0A3N4LF04</accession>
<comment type="subcellular location">
    <subcellularLocation>
        <location evidence="2">Peroxisome membrane</location>
        <topology evidence="2">Peripheral membrane protein</topology>
    </subcellularLocation>
</comment>
<keyword evidence="5" id="KW-0472">Membrane</keyword>
<dbReference type="Proteomes" id="UP000267821">
    <property type="component" value="Unassembled WGS sequence"/>
</dbReference>
<evidence type="ECO:0000256" key="4">
    <source>
        <dbReference type="ARBA" id="ARBA00021397"/>
    </source>
</evidence>
<feature type="compositionally biased region" description="Basic and acidic residues" evidence="6">
    <location>
        <begin position="486"/>
        <end position="498"/>
    </location>
</feature>
<dbReference type="InParanoid" id="A0A3N4LF04"/>
<evidence type="ECO:0000313" key="7">
    <source>
        <dbReference type="EMBL" id="RPB21467.1"/>
    </source>
</evidence>
<dbReference type="STRING" id="1051890.A0A3N4LF04"/>
<comment type="function">
    <text evidence="1">Required for peroxisome inheritance.</text>
</comment>
<comment type="similarity">
    <text evidence="3">Belongs to the INP1 family.</text>
</comment>
<dbReference type="AlphaFoldDB" id="A0A3N4LF04"/>
<organism evidence="7 8">
    <name type="scientific">Terfezia boudieri ATCC MYA-4762</name>
    <dbReference type="NCBI Taxonomy" id="1051890"/>
    <lineage>
        <taxon>Eukaryota</taxon>
        <taxon>Fungi</taxon>
        <taxon>Dikarya</taxon>
        <taxon>Ascomycota</taxon>
        <taxon>Pezizomycotina</taxon>
        <taxon>Pezizomycetes</taxon>
        <taxon>Pezizales</taxon>
        <taxon>Pezizaceae</taxon>
        <taxon>Terfezia</taxon>
    </lineage>
</organism>
<evidence type="ECO:0000256" key="3">
    <source>
        <dbReference type="ARBA" id="ARBA00010707"/>
    </source>
</evidence>
<name>A0A3N4LF04_9PEZI</name>
<dbReference type="Pfam" id="PF12634">
    <property type="entry name" value="Inp1"/>
    <property type="match status" value="1"/>
</dbReference>
<feature type="region of interest" description="Disordered" evidence="6">
    <location>
        <begin position="1"/>
        <end position="48"/>
    </location>
</feature>
<evidence type="ECO:0000256" key="1">
    <source>
        <dbReference type="ARBA" id="ARBA00003594"/>
    </source>
</evidence>
<evidence type="ECO:0000256" key="5">
    <source>
        <dbReference type="ARBA" id="ARBA00023136"/>
    </source>
</evidence>